<dbReference type="InterPro" id="IPR000620">
    <property type="entry name" value="EamA_dom"/>
</dbReference>
<evidence type="ECO:0000256" key="1">
    <source>
        <dbReference type="ARBA" id="ARBA00004141"/>
    </source>
</evidence>
<dbReference type="SUPFAM" id="SSF103481">
    <property type="entry name" value="Multidrug resistance efflux transporter EmrE"/>
    <property type="match status" value="2"/>
</dbReference>
<reference evidence="9 10" key="1">
    <citation type="journal article" date="2018" name="PLoS Genet.">
        <title>Population sequencing reveals clonal diversity and ancestral inbreeding in the grapevine cultivar Chardonnay.</title>
        <authorList>
            <person name="Roach M.J."/>
            <person name="Johnson D.L."/>
            <person name="Bohlmann J."/>
            <person name="van Vuuren H.J."/>
            <person name="Jones S.J."/>
            <person name="Pretorius I.S."/>
            <person name="Schmidt S.A."/>
            <person name="Borneman A.R."/>
        </authorList>
    </citation>
    <scope>NUCLEOTIDE SEQUENCE [LARGE SCALE GENOMIC DNA]</scope>
    <source>
        <strain evidence="10">cv. Chardonnay</strain>
        <tissue evidence="9">Leaf</tissue>
    </source>
</reference>
<evidence type="ECO:0000256" key="2">
    <source>
        <dbReference type="ARBA" id="ARBA00007635"/>
    </source>
</evidence>
<dbReference type="Gramene" id="Vitis04g01542.t01">
    <property type="protein sequence ID" value="Vitis04g01542.t01.CDS"/>
    <property type="gene ID" value="Vitis04g01542"/>
</dbReference>
<feature type="transmembrane region" description="Helical" evidence="6">
    <location>
        <begin position="193"/>
        <end position="213"/>
    </location>
</feature>
<evidence type="ECO:0000256" key="4">
    <source>
        <dbReference type="ARBA" id="ARBA00022989"/>
    </source>
</evidence>
<gene>
    <name evidence="9" type="primary">WAT1_1</name>
    <name evidence="9" type="ORF">CK203_066816</name>
</gene>
<dbReference type="InterPro" id="IPR037185">
    <property type="entry name" value="EmrE-like"/>
</dbReference>
<dbReference type="Pfam" id="PF00892">
    <property type="entry name" value="EamA"/>
    <property type="match status" value="2"/>
</dbReference>
<sequence>MAETGPALARRMRWVPDRANLHIAMNVFQFVYAGNHVILRTALNMGISKLVFPAYRNIIALAMIAPFAYFLEKKDRPALTASFLVQFFLLAFVGITANQGFYLLGLDNTSPTLASATENAVPAVTFLMAAILRIEEVHLNRRDGKAKVLGTICSVAGASIITIYKGPIIFRPSHPLNQSLPSISLGDAEGKNWTLGCVCLIGHCICWSGWIVLQAPILKKYPAQLSVSSFTCFFAILQFLAVAGLIERNSQAWLFHSRTELFCVLYSGAVVSGIGFSIQLWAVGKAGPVFVSAYLPLQTLLVAVMASLALGERFYLGGVLGAVLILVGLYLVVWGKSEEGKFASRKAVIPSVAESSPSTNNRKSSVFQPLLPTSSK</sequence>
<feature type="domain" description="EamA" evidence="8">
    <location>
        <begin position="195"/>
        <end position="333"/>
    </location>
</feature>
<feature type="transmembrane region" description="Helical" evidence="6">
    <location>
        <begin position="314"/>
        <end position="335"/>
    </location>
</feature>
<feature type="transmembrane region" description="Helical" evidence="6">
    <location>
        <begin position="264"/>
        <end position="282"/>
    </location>
</feature>
<evidence type="ECO:0000313" key="9">
    <source>
        <dbReference type="EMBL" id="RVW51635.1"/>
    </source>
</evidence>
<dbReference type="GO" id="GO:0016020">
    <property type="term" value="C:membrane"/>
    <property type="evidence" value="ECO:0007669"/>
    <property type="project" value="UniProtKB-SubCell"/>
</dbReference>
<protein>
    <recommendedName>
        <fullName evidence="6">WAT1-related protein</fullName>
    </recommendedName>
</protein>
<feature type="transmembrane region" description="Helical" evidence="6">
    <location>
        <begin position="83"/>
        <end position="104"/>
    </location>
</feature>
<evidence type="ECO:0000256" key="7">
    <source>
        <dbReference type="SAM" id="MobiDB-lite"/>
    </source>
</evidence>
<keyword evidence="3 6" id="KW-0812">Transmembrane</keyword>
<comment type="caution">
    <text evidence="9">The sequence shown here is derived from an EMBL/GenBank/DDBJ whole genome shotgun (WGS) entry which is preliminary data.</text>
</comment>
<dbReference type="Proteomes" id="UP000288805">
    <property type="component" value="Unassembled WGS sequence"/>
</dbReference>
<feature type="transmembrane region" description="Helical" evidence="6">
    <location>
        <begin position="146"/>
        <end position="164"/>
    </location>
</feature>
<evidence type="ECO:0000256" key="3">
    <source>
        <dbReference type="ARBA" id="ARBA00022692"/>
    </source>
</evidence>
<feature type="compositionally biased region" description="Polar residues" evidence="7">
    <location>
        <begin position="353"/>
        <end position="376"/>
    </location>
</feature>
<evidence type="ECO:0000256" key="5">
    <source>
        <dbReference type="ARBA" id="ARBA00023136"/>
    </source>
</evidence>
<dbReference type="AlphaFoldDB" id="A0A438EV98"/>
<dbReference type="OrthoDB" id="1728340at2759"/>
<evidence type="ECO:0000259" key="8">
    <source>
        <dbReference type="Pfam" id="PF00892"/>
    </source>
</evidence>
<feature type="domain" description="EamA" evidence="8">
    <location>
        <begin position="30"/>
        <end position="162"/>
    </location>
</feature>
<feature type="region of interest" description="Disordered" evidence="7">
    <location>
        <begin position="351"/>
        <end position="376"/>
    </location>
</feature>
<comment type="subcellular location">
    <subcellularLocation>
        <location evidence="1 6">Membrane</location>
        <topology evidence="1 6">Multi-pass membrane protein</topology>
    </subcellularLocation>
</comment>
<feature type="transmembrane region" description="Helical" evidence="6">
    <location>
        <begin position="116"/>
        <end position="134"/>
    </location>
</feature>
<dbReference type="PANTHER" id="PTHR31218">
    <property type="entry name" value="WAT1-RELATED PROTEIN"/>
    <property type="match status" value="1"/>
</dbReference>
<feature type="transmembrane region" description="Helical" evidence="6">
    <location>
        <begin position="21"/>
        <end position="42"/>
    </location>
</feature>
<proteinExistence type="inferred from homology"/>
<accession>A0A438EV98</accession>
<name>A0A438EV98_VITVI</name>
<feature type="transmembrane region" description="Helical" evidence="6">
    <location>
        <begin position="289"/>
        <end position="308"/>
    </location>
</feature>
<evidence type="ECO:0000256" key="6">
    <source>
        <dbReference type="RuleBase" id="RU363077"/>
    </source>
</evidence>
<feature type="transmembrane region" description="Helical" evidence="6">
    <location>
        <begin position="225"/>
        <end position="244"/>
    </location>
</feature>
<evidence type="ECO:0000313" key="10">
    <source>
        <dbReference type="Proteomes" id="UP000288805"/>
    </source>
</evidence>
<keyword evidence="4 6" id="KW-1133">Transmembrane helix</keyword>
<dbReference type="InterPro" id="IPR030184">
    <property type="entry name" value="WAT1-related"/>
</dbReference>
<organism evidence="9 10">
    <name type="scientific">Vitis vinifera</name>
    <name type="common">Grape</name>
    <dbReference type="NCBI Taxonomy" id="29760"/>
    <lineage>
        <taxon>Eukaryota</taxon>
        <taxon>Viridiplantae</taxon>
        <taxon>Streptophyta</taxon>
        <taxon>Embryophyta</taxon>
        <taxon>Tracheophyta</taxon>
        <taxon>Spermatophyta</taxon>
        <taxon>Magnoliopsida</taxon>
        <taxon>eudicotyledons</taxon>
        <taxon>Gunneridae</taxon>
        <taxon>Pentapetalae</taxon>
        <taxon>rosids</taxon>
        <taxon>Vitales</taxon>
        <taxon>Vitaceae</taxon>
        <taxon>Viteae</taxon>
        <taxon>Vitis</taxon>
    </lineage>
</organism>
<comment type="similarity">
    <text evidence="2 6">Belongs to the drug/metabolite transporter (DMT) superfamily. Plant drug/metabolite exporter (P-DME) (TC 2.A.7.4) family.</text>
</comment>
<dbReference type="EMBL" id="QGNW01001179">
    <property type="protein sequence ID" value="RVW51635.1"/>
    <property type="molecule type" value="Genomic_DNA"/>
</dbReference>
<dbReference type="KEGG" id="vvi:100257561"/>
<keyword evidence="5 6" id="KW-0472">Membrane</keyword>
<dbReference type="GO" id="GO:0022857">
    <property type="term" value="F:transmembrane transporter activity"/>
    <property type="evidence" value="ECO:0007669"/>
    <property type="project" value="InterPro"/>
</dbReference>
<feature type="transmembrane region" description="Helical" evidence="6">
    <location>
        <begin position="54"/>
        <end position="71"/>
    </location>
</feature>